<dbReference type="STRING" id="1095776.SAMN04515672_4380"/>
<proteinExistence type="predicted"/>
<accession>A0A1G9G2D9</accession>
<protein>
    <submittedName>
        <fullName evidence="2">Uncharacterized protein</fullName>
    </submittedName>
</protein>
<name>A0A1G9G2D9_9EURY</name>
<keyword evidence="3" id="KW-1185">Reference proteome</keyword>
<evidence type="ECO:0000256" key="1">
    <source>
        <dbReference type="SAM" id="Phobius"/>
    </source>
</evidence>
<keyword evidence="1" id="KW-0812">Transmembrane</keyword>
<dbReference type="RefSeq" id="WP_139171344.1">
    <property type="nucleotide sequence ID" value="NZ_FNFE01000008.1"/>
</dbReference>
<feature type="transmembrane region" description="Helical" evidence="1">
    <location>
        <begin position="175"/>
        <end position="198"/>
    </location>
</feature>
<evidence type="ECO:0000313" key="3">
    <source>
        <dbReference type="Proteomes" id="UP000198882"/>
    </source>
</evidence>
<organism evidence="2 3">
    <name type="scientific">Natronorubrum texcoconense</name>
    <dbReference type="NCBI Taxonomy" id="1095776"/>
    <lineage>
        <taxon>Archaea</taxon>
        <taxon>Methanobacteriati</taxon>
        <taxon>Methanobacteriota</taxon>
        <taxon>Stenosarchaea group</taxon>
        <taxon>Halobacteria</taxon>
        <taxon>Halobacteriales</taxon>
        <taxon>Natrialbaceae</taxon>
        <taxon>Natronorubrum</taxon>
    </lineage>
</organism>
<feature type="transmembrane region" description="Helical" evidence="1">
    <location>
        <begin position="85"/>
        <end position="104"/>
    </location>
</feature>
<gene>
    <name evidence="2" type="ORF">SAMN04515672_4380</name>
</gene>
<feature type="transmembrane region" description="Helical" evidence="1">
    <location>
        <begin position="38"/>
        <end position="57"/>
    </location>
</feature>
<keyword evidence="1" id="KW-1133">Transmembrane helix</keyword>
<feature type="transmembrane region" description="Helical" evidence="1">
    <location>
        <begin position="262"/>
        <end position="283"/>
    </location>
</feature>
<dbReference type="AlphaFoldDB" id="A0A1G9G2D9"/>
<dbReference type="Proteomes" id="UP000198882">
    <property type="component" value="Unassembled WGS sequence"/>
</dbReference>
<keyword evidence="1" id="KW-0472">Membrane</keyword>
<evidence type="ECO:0000313" key="2">
    <source>
        <dbReference type="EMBL" id="SDK94483.1"/>
    </source>
</evidence>
<sequence length="287" mass="32469">MLKGDNRTQLFSGDKEDLRFLLRLQQERYHHIQKLSQGLFGICIAVLAIAVTVYTAIGDEIIGLPDDPDAYIEVASNTFVGSLTIQWTIGMNYLIAGTLLLLAFTSVSTAISKYIGIFTDDDFTNEIWFKREPVLGPNPVQLSFQEESGRIPFSKALETSIYENQERLDIIYSEYIAATLRAFLFGLLLFMSGMIFYWSSNIEVYQLLLINVSVAIPSTMMSTTLSQLIINDESKAETSLVEEILRKDDKWNSVESHYFENVLFTVMSVLMYLVTIAWVISVITTVT</sequence>
<dbReference type="EMBL" id="FNFE01000008">
    <property type="protein sequence ID" value="SDK94483.1"/>
    <property type="molecule type" value="Genomic_DNA"/>
</dbReference>
<reference evidence="3" key="1">
    <citation type="submission" date="2016-10" db="EMBL/GenBank/DDBJ databases">
        <authorList>
            <person name="Varghese N."/>
            <person name="Submissions S."/>
        </authorList>
    </citation>
    <scope>NUCLEOTIDE SEQUENCE [LARGE SCALE GENOMIC DNA]</scope>
    <source>
        <strain evidence="3">B4,CECT 8067,JCM 17497</strain>
    </source>
</reference>